<feature type="region of interest" description="Disordered" evidence="2">
    <location>
        <begin position="288"/>
        <end position="308"/>
    </location>
</feature>
<feature type="compositionally biased region" description="Polar residues" evidence="2">
    <location>
        <begin position="566"/>
        <end position="586"/>
    </location>
</feature>
<gene>
    <name evidence="3" type="ORF">LtaPh_3029200</name>
</gene>
<keyword evidence="4" id="KW-1185">Reference proteome</keyword>
<dbReference type="OrthoDB" id="273292at2759"/>
<dbReference type="VEuPathDB" id="TriTrypDB:LtaPh_3029200"/>
<protein>
    <submittedName>
        <fullName evidence="3">Uncharacterized protein</fullName>
    </submittedName>
</protein>
<name>A0A640KTU7_LEITA</name>
<feature type="coiled-coil region" evidence="1">
    <location>
        <begin position="313"/>
        <end position="355"/>
    </location>
</feature>
<sequence length="639" mass="69263">MRRFFTSLCLNGVRTSDNVPLHVVDAQTLSLNGKLVAADDVVELALPSKLATAMMSSMAAAPTYAYSMFLLLGSQVHHGRLGDAVIHSIIRKQVRHRLILDERPISWWPVAATSEGRNGTNEAPLQYEECLLFAYDGAATACETLRATDAAETVDEVLRSLRVISLAVFKYKENKTCAVLVGSHLSTAHMASLLLASNRHVFLYIDETMSAEEMLATTAEMQQVRESLFSFAAPLAVDLERARRTVGSSGGGALPIHMSCTLNALAHTDGEYKVLLAALSRELAEQHSTRRLHGAATAPGDTEAGSVPLPETLQRELDEARAAQRAAEDALADQRRAHRKEVMLLRAELEDAQRNGEDTVVSEMLHGSTVNGRAVAKTSLQSLQQPQHGHRHHSSDAESNTIVSQLHKALQDARKAQQFAEEKARLLELRQSLTSGNRDAPTVAGDPSGAVTSPRPSLRLPPPGMTSTTAPIPSATAPPAWEQNLLKQENAALVAEFQRKESAWQQQLLRASTELAQLRQERATMEATLQLQSQAIATAQKTLVDNRAAQELEMKQLLERVRVLSQESRSRLPSQTQRAGTDQTHGSPAGGAMPEAGAVSPSLYLSGSLQRHDTPEPFLTLSPAPKTAPSIGGIMSPNR</sequence>
<feature type="region of interest" description="Disordered" evidence="2">
    <location>
        <begin position="566"/>
        <end position="639"/>
    </location>
</feature>
<proteinExistence type="predicted"/>
<dbReference type="AlphaFoldDB" id="A0A640KTU7"/>
<evidence type="ECO:0000256" key="1">
    <source>
        <dbReference type="SAM" id="Coils"/>
    </source>
</evidence>
<evidence type="ECO:0000313" key="3">
    <source>
        <dbReference type="EMBL" id="GET90899.1"/>
    </source>
</evidence>
<organism evidence="3 4">
    <name type="scientific">Leishmania tarentolae</name>
    <name type="common">Sauroleishmania tarentolae</name>
    <dbReference type="NCBI Taxonomy" id="5689"/>
    <lineage>
        <taxon>Eukaryota</taxon>
        <taxon>Discoba</taxon>
        <taxon>Euglenozoa</taxon>
        <taxon>Kinetoplastea</taxon>
        <taxon>Metakinetoplastina</taxon>
        <taxon>Trypanosomatida</taxon>
        <taxon>Trypanosomatidae</taxon>
        <taxon>Leishmaniinae</taxon>
        <taxon>Leishmania</taxon>
        <taxon>lizard Leishmania</taxon>
    </lineage>
</organism>
<dbReference type="Proteomes" id="UP000419144">
    <property type="component" value="Unassembled WGS sequence"/>
</dbReference>
<accession>A0A640KTU7</accession>
<keyword evidence="1" id="KW-0175">Coiled coil</keyword>
<feature type="coiled-coil region" evidence="1">
    <location>
        <begin position="403"/>
        <end position="430"/>
    </location>
</feature>
<comment type="caution">
    <text evidence="3">The sequence shown here is derived from an EMBL/GenBank/DDBJ whole genome shotgun (WGS) entry which is preliminary data.</text>
</comment>
<feature type="region of interest" description="Disordered" evidence="2">
    <location>
        <begin position="433"/>
        <end position="468"/>
    </location>
</feature>
<evidence type="ECO:0000256" key="2">
    <source>
        <dbReference type="SAM" id="MobiDB-lite"/>
    </source>
</evidence>
<evidence type="ECO:0000313" key="4">
    <source>
        <dbReference type="Proteomes" id="UP000419144"/>
    </source>
</evidence>
<dbReference type="EMBL" id="BLBS01000043">
    <property type="protein sequence ID" value="GET90899.1"/>
    <property type="molecule type" value="Genomic_DNA"/>
</dbReference>
<reference evidence="3" key="1">
    <citation type="submission" date="2019-11" db="EMBL/GenBank/DDBJ databases">
        <title>Leishmania tarentolae CDS.</title>
        <authorList>
            <person name="Goto Y."/>
            <person name="Yamagishi J."/>
        </authorList>
    </citation>
    <scope>NUCLEOTIDE SEQUENCE [LARGE SCALE GENOMIC DNA]</scope>
    <source>
        <strain evidence="3">Parrot Tar II</strain>
    </source>
</reference>